<dbReference type="InterPro" id="IPR036770">
    <property type="entry name" value="Ankyrin_rpt-contain_sf"/>
</dbReference>
<evidence type="ECO:0000313" key="2">
    <source>
        <dbReference type="EMBL" id="CAI3989634.1"/>
    </source>
</evidence>
<dbReference type="EMBL" id="CAMXCT020001391">
    <property type="protein sequence ID" value="CAL1143009.1"/>
    <property type="molecule type" value="Genomic_DNA"/>
</dbReference>
<proteinExistence type="predicted"/>
<organism evidence="2">
    <name type="scientific">Cladocopium goreaui</name>
    <dbReference type="NCBI Taxonomy" id="2562237"/>
    <lineage>
        <taxon>Eukaryota</taxon>
        <taxon>Sar</taxon>
        <taxon>Alveolata</taxon>
        <taxon>Dinophyceae</taxon>
        <taxon>Suessiales</taxon>
        <taxon>Symbiodiniaceae</taxon>
        <taxon>Cladocopium</taxon>
    </lineage>
</organism>
<dbReference type="InterPro" id="IPR002110">
    <property type="entry name" value="Ankyrin_rpt"/>
</dbReference>
<dbReference type="SUPFAM" id="SSF46565">
    <property type="entry name" value="Chaperone J-domain"/>
    <property type="match status" value="1"/>
</dbReference>
<reference evidence="2" key="1">
    <citation type="submission" date="2022-10" db="EMBL/GenBank/DDBJ databases">
        <authorList>
            <person name="Chen Y."/>
            <person name="Dougan E. K."/>
            <person name="Chan C."/>
            <person name="Rhodes N."/>
            <person name="Thang M."/>
        </authorList>
    </citation>
    <scope>NUCLEOTIDE SEQUENCE</scope>
</reference>
<dbReference type="AlphaFoldDB" id="A0A9P1CDI4"/>
<evidence type="ECO:0000313" key="4">
    <source>
        <dbReference type="Proteomes" id="UP001152797"/>
    </source>
</evidence>
<comment type="caution">
    <text evidence="2">The sequence shown here is derived from an EMBL/GenBank/DDBJ whole genome shotgun (WGS) entry which is preliminary data.</text>
</comment>
<dbReference type="Pfam" id="PF13606">
    <property type="entry name" value="Ank_3"/>
    <property type="match status" value="1"/>
</dbReference>
<evidence type="ECO:0000313" key="3">
    <source>
        <dbReference type="EMBL" id="CAL4776946.1"/>
    </source>
</evidence>
<dbReference type="Gene3D" id="1.25.40.20">
    <property type="entry name" value="Ankyrin repeat-containing domain"/>
    <property type="match status" value="1"/>
</dbReference>
<feature type="region of interest" description="Disordered" evidence="1">
    <location>
        <begin position="433"/>
        <end position="460"/>
    </location>
</feature>
<dbReference type="Gene3D" id="1.10.287.110">
    <property type="entry name" value="DnaJ domain"/>
    <property type="match status" value="1"/>
</dbReference>
<evidence type="ECO:0000256" key="1">
    <source>
        <dbReference type="SAM" id="MobiDB-lite"/>
    </source>
</evidence>
<dbReference type="SUPFAM" id="SSF48403">
    <property type="entry name" value="Ankyrin repeat"/>
    <property type="match status" value="1"/>
</dbReference>
<sequence length="460" mass="52636">MSCTEAREIVEELVEEPLLPQNDDAGGSLQLIDLRFGEEIRRFLLRQVNGVVLFVTSRVKDVGHWMTMTVGHLARSREKSLQVTSEQQVLSKPLYRVVNEWQLRREQGQTLVRRIMRDFMQMEDDIPDLAAGLTEAADEENRKIIKAFERRKKETCASGKAYAMSVRANYAMRQMPAILDHAAKNHVLEVREMLEVKGADPNYIHVRKDSWAISDTRLEFYEEITPLVVAAEYGACEVIKVLFNHPQIDVNLCCCAFNDSEIYNYYTAYDVTIAKKHPHAAALLRARGVLPASSEHVFKPAFDAVHGRPLREDMNHTYEDDSFGEGEIPRWDTVAQGDPELALELQKVAEALSTSKEQSLKNRNKIFKALVMDWHPDRAKDPELSTKVFQWLQVVRPWYLEENEEPAAVELPPLMQSTDQEKDMKVPRDEAGLREPQEFGPAPGQAKEYMHPSGNLFSVW</sequence>
<dbReference type="InterPro" id="IPR036869">
    <property type="entry name" value="J_dom_sf"/>
</dbReference>
<gene>
    <name evidence="2" type="ORF">C1SCF055_LOCUS16693</name>
</gene>
<dbReference type="EMBL" id="CAMXCT010001391">
    <property type="protein sequence ID" value="CAI3989634.1"/>
    <property type="molecule type" value="Genomic_DNA"/>
</dbReference>
<protein>
    <submittedName>
        <fullName evidence="2">Uncharacterized protein</fullName>
    </submittedName>
</protein>
<dbReference type="Proteomes" id="UP001152797">
    <property type="component" value="Unassembled WGS sequence"/>
</dbReference>
<keyword evidence="4" id="KW-1185">Reference proteome</keyword>
<name>A0A9P1CDI4_9DINO</name>
<reference evidence="3 4" key="2">
    <citation type="submission" date="2024-05" db="EMBL/GenBank/DDBJ databases">
        <authorList>
            <person name="Chen Y."/>
            <person name="Shah S."/>
            <person name="Dougan E. K."/>
            <person name="Thang M."/>
            <person name="Chan C."/>
        </authorList>
    </citation>
    <scope>NUCLEOTIDE SEQUENCE [LARGE SCALE GENOMIC DNA]</scope>
</reference>
<accession>A0A9P1CDI4</accession>
<dbReference type="OrthoDB" id="10531136at2759"/>
<dbReference type="EMBL" id="CAMXCT030001391">
    <property type="protein sequence ID" value="CAL4776946.1"/>
    <property type="molecule type" value="Genomic_DNA"/>
</dbReference>